<organism evidence="1 2">
    <name type="scientific">Suillus luteus UH-Slu-Lm8-n1</name>
    <dbReference type="NCBI Taxonomy" id="930992"/>
    <lineage>
        <taxon>Eukaryota</taxon>
        <taxon>Fungi</taxon>
        <taxon>Dikarya</taxon>
        <taxon>Basidiomycota</taxon>
        <taxon>Agaricomycotina</taxon>
        <taxon>Agaricomycetes</taxon>
        <taxon>Agaricomycetidae</taxon>
        <taxon>Boletales</taxon>
        <taxon>Suillineae</taxon>
        <taxon>Suillaceae</taxon>
        <taxon>Suillus</taxon>
    </lineage>
</organism>
<sequence length="63" mass="7070">MATQWQIKEGEDKIAWERLDSEVRRLLLTDAALSTRCADQGQFQAVMKPLAVSQQSSGTIQSF</sequence>
<keyword evidence="2" id="KW-1185">Reference proteome</keyword>
<reference evidence="2" key="2">
    <citation type="submission" date="2015-01" db="EMBL/GenBank/DDBJ databases">
        <title>Evolutionary Origins and Diversification of the Mycorrhizal Mutualists.</title>
        <authorList>
            <consortium name="DOE Joint Genome Institute"/>
            <consortium name="Mycorrhizal Genomics Consortium"/>
            <person name="Kohler A."/>
            <person name="Kuo A."/>
            <person name="Nagy L.G."/>
            <person name="Floudas D."/>
            <person name="Copeland A."/>
            <person name="Barry K.W."/>
            <person name="Cichocki N."/>
            <person name="Veneault-Fourrey C."/>
            <person name="LaButti K."/>
            <person name="Lindquist E.A."/>
            <person name="Lipzen A."/>
            <person name="Lundell T."/>
            <person name="Morin E."/>
            <person name="Murat C."/>
            <person name="Riley R."/>
            <person name="Ohm R."/>
            <person name="Sun H."/>
            <person name="Tunlid A."/>
            <person name="Henrissat B."/>
            <person name="Grigoriev I.V."/>
            <person name="Hibbett D.S."/>
            <person name="Martin F."/>
        </authorList>
    </citation>
    <scope>NUCLEOTIDE SEQUENCE [LARGE SCALE GENOMIC DNA]</scope>
    <source>
        <strain evidence="2">UH-Slu-Lm8-n1</strain>
    </source>
</reference>
<dbReference type="AlphaFoldDB" id="A0A0D0B5G0"/>
<accession>A0A0D0B5G0</accession>
<name>A0A0D0B5G0_9AGAM</name>
<evidence type="ECO:0000313" key="2">
    <source>
        <dbReference type="Proteomes" id="UP000054485"/>
    </source>
</evidence>
<reference evidence="1 2" key="1">
    <citation type="submission" date="2014-04" db="EMBL/GenBank/DDBJ databases">
        <authorList>
            <consortium name="DOE Joint Genome Institute"/>
            <person name="Kuo A."/>
            <person name="Ruytinx J."/>
            <person name="Rineau F."/>
            <person name="Colpaert J."/>
            <person name="Kohler A."/>
            <person name="Nagy L.G."/>
            <person name="Floudas D."/>
            <person name="Copeland A."/>
            <person name="Barry K.W."/>
            <person name="Cichocki N."/>
            <person name="Veneault-Fourrey C."/>
            <person name="LaButti K."/>
            <person name="Lindquist E.A."/>
            <person name="Lipzen A."/>
            <person name="Lundell T."/>
            <person name="Morin E."/>
            <person name="Murat C."/>
            <person name="Sun H."/>
            <person name="Tunlid A."/>
            <person name="Henrissat B."/>
            <person name="Grigoriev I.V."/>
            <person name="Hibbett D.S."/>
            <person name="Martin F."/>
            <person name="Nordberg H.P."/>
            <person name="Cantor M.N."/>
            <person name="Hua S.X."/>
        </authorList>
    </citation>
    <scope>NUCLEOTIDE SEQUENCE [LARGE SCALE GENOMIC DNA]</scope>
    <source>
        <strain evidence="1 2">UH-Slu-Lm8-n1</strain>
    </source>
</reference>
<dbReference type="Proteomes" id="UP000054485">
    <property type="component" value="Unassembled WGS sequence"/>
</dbReference>
<dbReference type="InParanoid" id="A0A0D0B5G0"/>
<dbReference type="EMBL" id="KN835178">
    <property type="protein sequence ID" value="KIK45119.1"/>
    <property type="molecule type" value="Genomic_DNA"/>
</dbReference>
<dbReference type="HOGENOM" id="CLU_2887351_0_0_1"/>
<proteinExistence type="predicted"/>
<gene>
    <name evidence="1" type="ORF">CY34DRAFT_801974</name>
</gene>
<protein>
    <submittedName>
        <fullName evidence="1">Uncharacterized protein</fullName>
    </submittedName>
</protein>
<evidence type="ECO:0000313" key="1">
    <source>
        <dbReference type="EMBL" id="KIK45119.1"/>
    </source>
</evidence>